<dbReference type="CDD" id="cd00054">
    <property type="entry name" value="EGF_CA"/>
    <property type="match status" value="1"/>
</dbReference>
<dbReference type="InterPro" id="IPR000152">
    <property type="entry name" value="EGF-type_Asp/Asn_hydroxyl_site"/>
</dbReference>
<keyword evidence="18" id="KW-1185">Reference proteome</keyword>
<dbReference type="Pfam" id="PF07645">
    <property type="entry name" value="EGF_CA"/>
    <property type="match status" value="1"/>
</dbReference>
<evidence type="ECO:0000256" key="10">
    <source>
        <dbReference type="ARBA" id="ARBA00023157"/>
    </source>
</evidence>
<evidence type="ECO:0000256" key="3">
    <source>
        <dbReference type="ARBA" id="ARBA00005847"/>
    </source>
</evidence>
<dbReference type="GO" id="GO:0005112">
    <property type="term" value="F:Notch binding"/>
    <property type="evidence" value="ECO:0007669"/>
    <property type="project" value="TreeGrafter"/>
</dbReference>
<dbReference type="Proteomes" id="UP001186944">
    <property type="component" value="Unassembled WGS sequence"/>
</dbReference>
<comment type="subcellular location">
    <subcellularLocation>
        <location evidence="2">Cell membrane</location>
        <topology evidence="2">Single-pass type I membrane protein</topology>
    </subcellularLocation>
    <subcellularLocation>
        <location evidence="1">Nucleus</location>
    </subcellularLocation>
</comment>
<dbReference type="PANTHER" id="PTHR24044">
    <property type="entry name" value="NOTCH LIGAND FAMILY MEMBER"/>
    <property type="match status" value="1"/>
</dbReference>
<keyword evidence="5" id="KW-0677">Repeat</keyword>
<accession>A0AA88XZJ4</accession>
<keyword evidence="12" id="KW-0804">Transcription</keyword>
<dbReference type="Gene3D" id="2.10.25.10">
    <property type="entry name" value="Laminin"/>
    <property type="match status" value="4"/>
</dbReference>
<dbReference type="Gene3D" id="4.10.470.20">
    <property type="match status" value="2"/>
</dbReference>
<evidence type="ECO:0000259" key="16">
    <source>
        <dbReference type="PROSITE" id="PS50026"/>
    </source>
</evidence>
<protein>
    <recommendedName>
        <fullName evidence="16">EGF-like domain-containing protein</fullName>
    </recommendedName>
</protein>
<evidence type="ECO:0000256" key="6">
    <source>
        <dbReference type="ARBA" id="ARBA00022782"/>
    </source>
</evidence>
<dbReference type="PANTHER" id="PTHR24044:SF420">
    <property type="entry name" value="DELTA AND NOTCH-LIKE EPIDERMAL GROWTH FACTOR-RELATED RECEPTOR ISOFORM X1"/>
    <property type="match status" value="1"/>
</dbReference>
<evidence type="ECO:0000256" key="8">
    <source>
        <dbReference type="ARBA" id="ARBA00023015"/>
    </source>
</evidence>
<dbReference type="SMART" id="SM00004">
    <property type="entry name" value="NL"/>
    <property type="match status" value="2"/>
</dbReference>
<evidence type="ECO:0000256" key="15">
    <source>
        <dbReference type="PROSITE-ProRule" id="PRU00076"/>
    </source>
</evidence>
<reference evidence="17" key="1">
    <citation type="submission" date="2019-08" db="EMBL/GenBank/DDBJ databases">
        <title>The improved chromosome-level genome for the pearl oyster Pinctada fucata martensii using PacBio sequencing and Hi-C.</title>
        <authorList>
            <person name="Zheng Z."/>
        </authorList>
    </citation>
    <scope>NUCLEOTIDE SEQUENCE</scope>
    <source>
        <strain evidence="17">ZZ-2019</strain>
        <tissue evidence="17">Adductor muscle</tissue>
    </source>
</reference>
<evidence type="ECO:0000256" key="11">
    <source>
        <dbReference type="ARBA" id="ARBA00023159"/>
    </source>
</evidence>
<keyword evidence="8" id="KW-0805">Transcription regulation</keyword>
<feature type="disulfide bond" evidence="15">
    <location>
        <begin position="191"/>
        <end position="200"/>
    </location>
</feature>
<feature type="disulfide bond" evidence="15">
    <location>
        <begin position="172"/>
        <end position="189"/>
    </location>
</feature>
<dbReference type="SUPFAM" id="SSF57184">
    <property type="entry name" value="Growth factor receptor domain"/>
    <property type="match status" value="1"/>
</dbReference>
<evidence type="ECO:0000256" key="13">
    <source>
        <dbReference type="ARBA" id="ARBA00023180"/>
    </source>
</evidence>
<evidence type="ECO:0000256" key="1">
    <source>
        <dbReference type="ARBA" id="ARBA00004123"/>
    </source>
</evidence>
<dbReference type="SUPFAM" id="SSF57196">
    <property type="entry name" value="EGF/Laminin"/>
    <property type="match status" value="2"/>
</dbReference>
<evidence type="ECO:0000256" key="4">
    <source>
        <dbReference type="ARBA" id="ARBA00022536"/>
    </source>
</evidence>
<evidence type="ECO:0000256" key="12">
    <source>
        <dbReference type="ARBA" id="ARBA00023163"/>
    </source>
</evidence>
<keyword evidence="11" id="KW-0010">Activator</keyword>
<dbReference type="SMART" id="SM00181">
    <property type="entry name" value="EGF"/>
    <property type="match status" value="7"/>
</dbReference>
<keyword evidence="10 15" id="KW-1015">Disulfide bond</keyword>
<keyword evidence="9" id="KW-0040">ANK repeat</keyword>
<evidence type="ECO:0000256" key="2">
    <source>
        <dbReference type="ARBA" id="ARBA00004251"/>
    </source>
</evidence>
<evidence type="ECO:0000256" key="5">
    <source>
        <dbReference type="ARBA" id="ARBA00022737"/>
    </source>
</evidence>
<keyword evidence="7" id="KW-0914">Notch signaling pathway</keyword>
<sequence>MKYQNILRSQQTKHNINKHLKGIRCENCDTGFEYNNSTQQCEDIDECNLGVATPCNGNALRPICNNTDGSYRCQCRPGPTRYYGPDCNSTDPAADLICADNQDGCYNNGTCQDFEKCICKAGFLGKHCELMTADDCPNLCWNNGTCVRNKTMSTPYCACPVGTLCQYSMRECQNGGVDVPKPPLTYSTCICPEGVSGDSCEVDTVNECDNAMCQNGGNCMDMPGENSSFCPFDQEPWMNCANYMQCQSKFMDKTCDRECATEDCLFDGYDCTVNIIKTCPNFTCSLLYGNGVCDMECNIPECENDGNDCLYKNETSMYFLGAIILDVKIADLSQLIENVSTEFLYLARIFPANLTSNYPARIVPRRRGSNSKADVPIIIPMNSSMGEMFYRGYYDVFNEAGCNETCWSSIQSFVNYFAASESMQTDNRYTLQAVTACMEGYYGDNCTMKCSENCKTMDNVPVCDMSDGRCTSGCINSSYVGSKCNAMCSGNCLSSVCNSDGTCNTTLNGRCKAGYMGERCDQMCMSGKYGVDCNMTCDAMCTSTCDSMTGYCQCKDGYTFKMVCIVCMDGYYGTNCSMSCNENCNMKKCNKTNGVCDKPCSKGYKGDKCEQGRSVPAVASLCMLLPEESDRHSERTGGPNPNFTESSNFWNADPLLSFRIRKHSKSSATHTLIYE</sequence>
<evidence type="ECO:0000256" key="9">
    <source>
        <dbReference type="ARBA" id="ARBA00023043"/>
    </source>
</evidence>
<dbReference type="Pfam" id="PF00066">
    <property type="entry name" value="Notch"/>
    <property type="match status" value="2"/>
</dbReference>
<dbReference type="SMART" id="SM00179">
    <property type="entry name" value="EGF_CA"/>
    <property type="match status" value="3"/>
</dbReference>
<feature type="domain" description="EGF-like" evidence="16">
    <location>
        <begin position="161"/>
        <end position="201"/>
    </location>
</feature>
<name>A0AA88XZJ4_PINIB</name>
<dbReference type="InterPro" id="IPR000742">
    <property type="entry name" value="EGF"/>
</dbReference>
<dbReference type="GO" id="GO:0030154">
    <property type="term" value="P:cell differentiation"/>
    <property type="evidence" value="ECO:0007669"/>
    <property type="project" value="UniProtKB-KW"/>
</dbReference>
<feature type="domain" description="EGF-like" evidence="16">
    <location>
        <begin position="43"/>
        <end position="88"/>
    </location>
</feature>
<dbReference type="PROSITE" id="PS00010">
    <property type="entry name" value="ASX_HYDROXYL"/>
    <property type="match status" value="1"/>
</dbReference>
<dbReference type="PROSITE" id="PS00022">
    <property type="entry name" value="EGF_1"/>
    <property type="match status" value="2"/>
</dbReference>
<keyword evidence="4 15" id="KW-0245">EGF-like domain</keyword>
<proteinExistence type="inferred from homology"/>
<dbReference type="GO" id="GO:0005634">
    <property type="term" value="C:nucleus"/>
    <property type="evidence" value="ECO:0007669"/>
    <property type="project" value="UniProtKB-SubCell"/>
</dbReference>
<dbReference type="InterPro" id="IPR050906">
    <property type="entry name" value="Notch_signaling"/>
</dbReference>
<dbReference type="PROSITE" id="PS50026">
    <property type="entry name" value="EGF_3"/>
    <property type="match status" value="3"/>
</dbReference>
<comment type="caution">
    <text evidence="15">Lacks conserved residue(s) required for the propagation of feature annotation.</text>
</comment>
<organism evidence="17 18">
    <name type="scientific">Pinctada imbricata</name>
    <name type="common">Atlantic pearl-oyster</name>
    <name type="synonym">Pinctada martensii</name>
    <dbReference type="NCBI Taxonomy" id="66713"/>
    <lineage>
        <taxon>Eukaryota</taxon>
        <taxon>Metazoa</taxon>
        <taxon>Spiralia</taxon>
        <taxon>Lophotrochozoa</taxon>
        <taxon>Mollusca</taxon>
        <taxon>Bivalvia</taxon>
        <taxon>Autobranchia</taxon>
        <taxon>Pteriomorphia</taxon>
        <taxon>Pterioida</taxon>
        <taxon>Pterioidea</taxon>
        <taxon>Pteriidae</taxon>
        <taxon>Pinctada</taxon>
    </lineage>
</organism>
<dbReference type="AlphaFoldDB" id="A0AA88XZJ4"/>
<keyword evidence="13" id="KW-0325">Glycoprotein</keyword>
<feature type="disulfide bond" evidence="15">
    <location>
        <begin position="119"/>
        <end position="128"/>
    </location>
</feature>
<dbReference type="InterPro" id="IPR001881">
    <property type="entry name" value="EGF-like_Ca-bd_dom"/>
</dbReference>
<keyword evidence="6" id="KW-0221">Differentiation</keyword>
<dbReference type="GO" id="GO:0005886">
    <property type="term" value="C:plasma membrane"/>
    <property type="evidence" value="ECO:0007669"/>
    <property type="project" value="UniProtKB-SubCell"/>
</dbReference>
<dbReference type="Gene3D" id="2.170.300.10">
    <property type="entry name" value="Tie2 ligand-binding domain superfamily"/>
    <property type="match status" value="1"/>
</dbReference>
<dbReference type="InterPro" id="IPR009030">
    <property type="entry name" value="Growth_fac_rcpt_cys_sf"/>
</dbReference>
<dbReference type="GO" id="GO:0005509">
    <property type="term" value="F:calcium ion binding"/>
    <property type="evidence" value="ECO:0007669"/>
    <property type="project" value="InterPro"/>
</dbReference>
<dbReference type="InterPro" id="IPR000800">
    <property type="entry name" value="Notch_dom"/>
</dbReference>
<evidence type="ECO:0000313" key="18">
    <source>
        <dbReference type="Proteomes" id="UP001186944"/>
    </source>
</evidence>
<gene>
    <name evidence="17" type="ORF">FSP39_008028</name>
</gene>
<keyword evidence="14" id="KW-0539">Nucleus</keyword>
<comment type="caution">
    <text evidence="17">The sequence shown here is derived from an EMBL/GenBank/DDBJ whole genome shotgun (WGS) entry which is preliminary data.</text>
</comment>
<feature type="domain" description="EGF-like" evidence="16">
    <location>
        <begin position="94"/>
        <end position="129"/>
    </location>
</feature>
<comment type="similarity">
    <text evidence="3">Belongs to the NOTCH family.</text>
</comment>
<dbReference type="EMBL" id="VSWD01000010">
    <property type="protein sequence ID" value="KAK3089959.1"/>
    <property type="molecule type" value="Genomic_DNA"/>
</dbReference>
<dbReference type="PROSITE" id="PS01186">
    <property type="entry name" value="EGF_2"/>
    <property type="match status" value="1"/>
</dbReference>
<dbReference type="InterPro" id="IPR049883">
    <property type="entry name" value="NOTCH1_EGF-like"/>
</dbReference>
<evidence type="ECO:0000256" key="7">
    <source>
        <dbReference type="ARBA" id="ARBA00022976"/>
    </source>
</evidence>
<evidence type="ECO:0000256" key="14">
    <source>
        <dbReference type="ARBA" id="ARBA00023242"/>
    </source>
</evidence>
<evidence type="ECO:0000313" key="17">
    <source>
        <dbReference type="EMBL" id="KAK3089959.1"/>
    </source>
</evidence>
<dbReference type="GO" id="GO:0007219">
    <property type="term" value="P:Notch signaling pathway"/>
    <property type="evidence" value="ECO:0007669"/>
    <property type="project" value="UniProtKB-KW"/>
</dbReference>